<dbReference type="AlphaFoldDB" id="A0A0P1BI94"/>
<protein>
    <submittedName>
        <fullName evidence="3">Probable yrb1-ran-specific gtpase-activating protein</fullName>
    </submittedName>
</protein>
<dbReference type="SUPFAM" id="SSF50729">
    <property type="entry name" value="PH domain-like"/>
    <property type="match status" value="1"/>
</dbReference>
<reference evidence="3 4" key="1">
    <citation type="submission" date="2014-09" db="EMBL/GenBank/DDBJ databases">
        <authorList>
            <person name="Magalhaes I.L.F."/>
            <person name="Oliveira U."/>
            <person name="Santos F.R."/>
            <person name="Vidigal T.H.D.A."/>
            <person name="Brescovit A.D."/>
            <person name="Santos A.J."/>
        </authorList>
    </citation>
    <scope>NUCLEOTIDE SEQUENCE [LARGE SCALE GENOMIC DNA]</scope>
</reference>
<dbReference type="PANTHER" id="PTHR23138:SF87">
    <property type="entry name" value="E3 SUMO-PROTEIN LIGASE RANBP2"/>
    <property type="match status" value="1"/>
</dbReference>
<keyword evidence="4" id="KW-1185">Reference proteome</keyword>
<feature type="region of interest" description="Disordered" evidence="1">
    <location>
        <begin position="1"/>
        <end position="31"/>
    </location>
</feature>
<accession>A0A0P1BI94</accession>
<feature type="domain" description="RanBD1" evidence="2">
    <location>
        <begin position="28"/>
        <end position="101"/>
    </location>
</feature>
<dbReference type="InterPro" id="IPR011993">
    <property type="entry name" value="PH-like_dom_sf"/>
</dbReference>
<evidence type="ECO:0000259" key="2">
    <source>
        <dbReference type="PROSITE" id="PS50196"/>
    </source>
</evidence>
<evidence type="ECO:0000313" key="4">
    <source>
        <dbReference type="Proteomes" id="UP000054845"/>
    </source>
</evidence>
<dbReference type="SMART" id="SM00160">
    <property type="entry name" value="RanBD"/>
    <property type="match status" value="1"/>
</dbReference>
<organism evidence="3 4">
    <name type="scientific">Ceraceosorus bombacis</name>
    <dbReference type="NCBI Taxonomy" id="401625"/>
    <lineage>
        <taxon>Eukaryota</taxon>
        <taxon>Fungi</taxon>
        <taxon>Dikarya</taxon>
        <taxon>Basidiomycota</taxon>
        <taxon>Ustilaginomycotina</taxon>
        <taxon>Exobasidiomycetes</taxon>
        <taxon>Ceraceosorales</taxon>
        <taxon>Ceraceosoraceae</taxon>
        <taxon>Ceraceosorus</taxon>
    </lineage>
</organism>
<dbReference type="GO" id="GO:0005643">
    <property type="term" value="C:nuclear pore"/>
    <property type="evidence" value="ECO:0007669"/>
    <property type="project" value="TreeGrafter"/>
</dbReference>
<dbReference type="Gene3D" id="2.30.29.30">
    <property type="entry name" value="Pleckstrin-homology domain (PH domain)/Phosphotyrosine-binding domain (PTB)"/>
    <property type="match status" value="2"/>
</dbReference>
<dbReference type="STRING" id="401625.A0A0P1BI94"/>
<dbReference type="PROSITE" id="PS50196">
    <property type="entry name" value="RANBD1"/>
    <property type="match status" value="1"/>
</dbReference>
<sequence>MSAAEVSNDPLAAKGETAPEEGDGNDPHFEPVHKLDTQVEVKTHEEDEEVTFKLRAKLFRFDKDAAEWKERGTGDVRFLAHKTTGKVPDIAEGEVTSELLAIRFANSENANNFKKSFEEAQEKNSSAKGGAIKEQDAPPATGGTTETTETEKKEEEKKEIAESTETKTEEKKE</sequence>
<evidence type="ECO:0000256" key="1">
    <source>
        <dbReference type="SAM" id="MobiDB-lite"/>
    </source>
</evidence>
<name>A0A0P1BI94_9BASI</name>
<dbReference type="InterPro" id="IPR000156">
    <property type="entry name" value="Ran_bind_dom"/>
</dbReference>
<dbReference type="GO" id="GO:0005096">
    <property type="term" value="F:GTPase activator activity"/>
    <property type="evidence" value="ECO:0007669"/>
    <property type="project" value="TreeGrafter"/>
</dbReference>
<evidence type="ECO:0000313" key="3">
    <source>
        <dbReference type="EMBL" id="CEH15348.1"/>
    </source>
</evidence>
<dbReference type="EMBL" id="CCYA01000260">
    <property type="protein sequence ID" value="CEH15348.1"/>
    <property type="molecule type" value="Genomic_DNA"/>
</dbReference>
<proteinExistence type="predicted"/>
<dbReference type="InterPro" id="IPR045255">
    <property type="entry name" value="RanBP1-like"/>
</dbReference>
<dbReference type="OrthoDB" id="2357150at2759"/>
<feature type="region of interest" description="Disordered" evidence="1">
    <location>
        <begin position="113"/>
        <end position="173"/>
    </location>
</feature>
<feature type="compositionally biased region" description="Basic and acidic residues" evidence="1">
    <location>
        <begin position="149"/>
        <end position="173"/>
    </location>
</feature>
<dbReference type="Proteomes" id="UP000054845">
    <property type="component" value="Unassembled WGS sequence"/>
</dbReference>
<dbReference type="PANTHER" id="PTHR23138">
    <property type="entry name" value="RAN BINDING PROTEIN"/>
    <property type="match status" value="1"/>
</dbReference>
<dbReference type="Pfam" id="PF00638">
    <property type="entry name" value="Ran_BP1"/>
    <property type="match status" value="1"/>
</dbReference>
<dbReference type="GO" id="GO:0005737">
    <property type="term" value="C:cytoplasm"/>
    <property type="evidence" value="ECO:0007669"/>
    <property type="project" value="TreeGrafter"/>
</dbReference>